<keyword evidence="2" id="KW-1003">Cell membrane</keyword>
<dbReference type="Proteomes" id="UP000198440">
    <property type="component" value="Unassembled WGS sequence"/>
</dbReference>
<evidence type="ECO:0000256" key="3">
    <source>
        <dbReference type="ARBA" id="ARBA00022676"/>
    </source>
</evidence>
<organism evidence="7 8">
    <name type="scientific">Antarctobacter heliothermus</name>
    <dbReference type="NCBI Taxonomy" id="74033"/>
    <lineage>
        <taxon>Bacteria</taxon>
        <taxon>Pseudomonadati</taxon>
        <taxon>Pseudomonadota</taxon>
        <taxon>Alphaproteobacteria</taxon>
        <taxon>Rhodobacterales</taxon>
        <taxon>Roseobacteraceae</taxon>
        <taxon>Antarctobacter</taxon>
    </lineage>
</organism>
<dbReference type="GO" id="GO:0005886">
    <property type="term" value="C:plasma membrane"/>
    <property type="evidence" value="ECO:0007669"/>
    <property type="project" value="UniProtKB-SubCell"/>
</dbReference>
<protein>
    <submittedName>
        <fullName evidence="7">Glycosyltransferase involved in cell wall bisynthesis</fullName>
    </submittedName>
</protein>
<keyword evidence="4 7" id="KW-0808">Transferase</keyword>
<name>A0A239E1P3_9RHOB</name>
<dbReference type="AlphaFoldDB" id="A0A239E1P3"/>
<feature type="domain" description="Glycosyltransferase 2-like" evidence="6">
    <location>
        <begin position="21"/>
        <end position="141"/>
    </location>
</feature>
<evidence type="ECO:0000313" key="8">
    <source>
        <dbReference type="Proteomes" id="UP000198440"/>
    </source>
</evidence>
<evidence type="ECO:0000256" key="1">
    <source>
        <dbReference type="ARBA" id="ARBA00004236"/>
    </source>
</evidence>
<evidence type="ECO:0000256" key="2">
    <source>
        <dbReference type="ARBA" id="ARBA00022475"/>
    </source>
</evidence>
<reference evidence="7 8" key="1">
    <citation type="submission" date="2017-06" db="EMBL/GenBank/DDBJ databases">
        <authorList>
            <person name="Kim H.J."/>
            <person name="Triplett B.A."/>
        </authorList>
    </citation>
    <scope>NUCLEOTIDE SEQUENCE [LARGE SCALE GENOMIC DNA]</scope>
    <source>
        <strain evidence="7 8">DSM 11445</strain>
    </source>
</reference>
<gene>
    <name evidence="7" type="ORF">SAMN04488078_10138</name>
</gene>
<dbReference type="PANTHER" id="PTHR43646:SF2">
    <property type="entry name" value="GLYCOSYLTRANSFERASE 2-LIKE DOMAIN-CONTAINING PROTEIN"/>
    <property type="match status" value="1"/>
</dbReference>
<proteinExistence type="predicted"/>
<dbReference type="GO" id="GO:0016757">
    <property type="term" value="F:glycosyltransferase activity"/>
    <property type="evidence" value="ECO:0007669"/>
    <property type="project" value="UniProtKB-KW"/>
</dbReference>
<dbReference type="InterPro" id="IPR029044">
    <property type="entry name" value="Nucleotide-diphossugar_trans"/>
</dbReference>
<evidence type="ECO:0000256" key="4">
    <source>
        <dbReference type="ARBA" id="ARBA00022679"/>
    </source>
</evidence>
<dbReference type="RefSeq" id="WP_245823205.1">
    <property type="nucleotide sequence ID" value="NZ_FZON01000013.1"/>
</dbReference>
<dbReference type="Gene3D" id="3.90.550.10">
    <property type="entry name" value="Spore Coat Polysaccharide Biosynthesis Protein SpsA, Chain A"/>
    <property type="match status" value="1"/>
</dbReference>
<dbReference type="Pfam" id="PF00535">
    <property type="entry name" value="Glycos_transf_2"/>
    <property type="match status" value="1"/>
</dbReference>
<keyword evidence="3" id="KW-0328">Glycosyltransferase</keyword>
<dbReference type="InterPro" id="IPR001173">
    <property type="entry name" value="Glyco_trans_2-like"/>
</dbReference>
<keyword evidence="5" id="KW-0472">Membrane</keyword>
<dbReference type="EMBL" id="FZON01000013">
    <property type="protein sequence ID" value="SNS38419.1"/>
    <property type="molecule type" value="Genomic_DNA"/>
</dbReference>
<sequence>MGTGVGRDMDQEHQSRGADLSVIVPASNEAALIGGCLKALLTSRISVPVEVIVVANGCVDDTALVARSFAGQAAERGWRLQVIERAEGGKPGALNAGDAAACGAIRVYLDADVTVTPDLLGQLATVLDVAVPRYASGQVDIAATTVISRAYARIWRRVPFMRDVVPGCGLFAVNAAGRARWGGFPGIIADDVFVRLQFAPQERFGVPAAYRWPIAEGMRNLIKVRRRQNAGVAEVAARFPGLIRNEDKPAFPAADKLRIALGDPLGFLIYAGVALAVKLTRRSDQDWSRGR</sequence>
<dbReference type="SUPFAM" id="SSF53448">
    <property type="entry name" value="Nucleotide-diphospho-sugar transferases"/>
    <property type="match status" value="1"/>
</dbReference>
<dbReference type="PANTHER" id="PTHR43646">
    <property type="entry name" value="GLYCOSYLTRANSFERASE"/>
    <property type="match status" value="1"/>
</dbReference>
<comment type="subcellular location">
    <subcellularLocation>
        <location evidence="1">Cell membrane</location>
    </subcellularLocation>
</comment>
<evidence type="ECO:0000256" key="5">
    <source>
        <dbReference type="ARBA" id="ARBA00023136"/>
    </source>
</evidence>
<accession>A0A239E1P3</accession>
<evidence type="ECO:0000313" key="7">
    <source>
        <dbReference type="EMBL" id="SNS38419.1"/>
    </source>
</evidence>
<evidence type="ECO:0000259" key="6">
    <source>
        <dbReference type="Pfam" id="PF00535"/>
    </source>
</evidence>